<evidence type="ECO:0000313" key="2">
    <source>
        <dbReference type="EMBL" id="GAA0441722.1"/>
    </source>
</evidence>
<dbReference type="InterPro" id="IPR007210">
    <property type="entry name" value="ABC_Gly_betaine_transp_sub-bd"/>
</dbReference>
<comment type="caution">
    <text evidence="2">The sequence shown here is derived from an EMBL/GenBank/DDBJ whole genome shotgun (WGS) entry which is preliminary data.</text>
</comment>
<dbReference type="PROSITE" id="PS51257">
    <property type="entry name" value="PROKAR_LIPOPROTEIN"/>
    <property type="match status" value="1"/>
</dbReference>
<dbReference type="Pfam" id="PF04069">
    <property type="entry name" value="OpuAC"/>
    <property type="match status" value="1"/>
</dbReference>
<keyword evidence="3" id="KW-1185">Reference proteome</keyword>
<sequence length="328" mass="36865">MKQKSLLFIGVLLLTAMTILGGCSGESSGGDKKEPIIFADESWASLRFHNEIAGTIIEKGYGYETEHRKGSAAAILTALREGDIDVHMELWKKNNQEAYNEGIESGDYVKLSVNFDDNFQGLYVPTYVIEGDPERGIEPMAPDLEYITDLADYKDLFQDPENKDKGRIIGAIPGWEVSELTFQTLKEYGLDEQYNYFRPGSEAAINASLADAYKNGEPWVGYNYEPNWVMGEYEMTPLREKKDTPLSGVAEQDVEIVSHKSLPERAPKVTEFLKNYQTSSKVANEALNYMQNKDASAHEAAIKFLNEKESLWTEWVPEDVASKVKEGL</sequence>
<accession>A0ABP3J4L5</accession>
<feature type="domain" description="ABC-type glycine betaine transport system substrate-binding" evidence="1">
    <location>
        <begin position="35"/>
        <end position="307"/>
    </location>
</feature>
<dbReference type="SUPFAM" id="SSF53850">
    <property type="entry name" value="Periplasmic binding protein-like II"/>
    <property type="match status" value="1"/>
</dbReference>
<proteinExistence type="predicted"/>
<name>A0ABP3J4L5_9BACI</name>
<protein>
    <submittedName>
        <fullName evidence="2">ABC transporter substrate-binding protein</fullName>
    </submittedName>
</protein>
<dbReference type="CDD" id="cd13641">
    <property type="entry name" value="PBP2_HisX_like"/>
    <property type="match status" value="1"/>
</dbReference>
<dbReference type="Gene3D" id="3.40.190.100">
    <property type="entry name" value="Glycine betaine-binding periplasmic protein, domain 2"/>
    <property type="match status" value="1"/>
</dbReference>
<dbReference type="EMBL" id="BAAADM010000050">
    <property type="protein sequence ID" value="GAA0441722.1"/>
    <property type="molecule type" value="Genomic_DNA"/>
</dbReference>
<gene>
    <name evidence="2" type="ORF">GCM10008983_18520</name>
</gene>
<dbReference type="RefSeq" id="WP_343752568.1">
    <property type="nucleotide sequence ID" value="NZ_BAAADM010000050.1"/>
</dbReference>
<dbReference type="Gene3D" id="3.40.190.10">
    <property type="entry name" value="Periplasmic binding protein-like II"/>
    <property type="match status" value="1"/>
</dbReference>
<evidence type="ECO:0000259" key="1">
    <source>
        <dbReference type="Pfam" id="PF04069"/>
    </source>
</evidence>
<reference evidence="3" key="1">
    <citation type="journal article" date="2019" name="Int. J. Syst. Evol. Microbiol.">
        <title>The Global Catalogue of Microorganisms (GCM) 10K type strain sequencing project: providing services to taxonomists for standard genome sequencing and annotation.</title>
        <authorList>
            <consortium name="The Broad Institute Genomics Platform"/>
            <consortium name="The Broad Institute Genome Sequencing Center for Infectious Disease"/>
            <person name="Wu L."/>
            <person name="Ma J."/>
        </authorList>
    </citation>
    <scope>NUCLEOTIDE SEQUENCE [LARGE SCALE GENOMIC DNA]</scope>
    <source>
        <strain evidence="3">JCM 12149</strain>
    </source>
</reference>
<organism evidence="2 3">
    <name type="scientific">Lentibacillus halophilus</name>
    <dbReference type="NCBI Taxonomy" id="295065"/>
    <lineage>
        <taxon>Bacteria</taxon>
        <taxon>Bacillati</taxon>
        <taxon>Bacillota</taxon>
        <taxon>Bacilli</taxon>
        <taxon>Bacillales</taxon>
        <taxon>Bacillaceae</taxon>
        <taxon>Lentibacillus</taxon>
    </lineage>
</organism>
<evidence type="ECO:0000313" key="3">
    <source>
        <dbReference type="Proteomes" id="UP001501459"/>
    </source>
</evidence>
<dbReference type="Proteomes" id="UP001501459">
    <property type="component" value="Unassembled WGS sequence"/>
</dbReference>